<evidence type="ECO:0000313" key="8">
    <source>
        <dbReference type="EMBL" id="PHT49404.1"/>
    </source>
</evidence>
<dbReference type="PRINTS" id="PR00405">
    <property type="entry name" value="REVINTRACTNG"/>
</dbReference>
<dbReference type="STRING" id="33114.A0A2G2WVY3"/>
<feature type="compositionally biased region" description="Pro residues" evidence="6">
    <location>
        <begin position="336"/>
        <end position="345"/>
    </location>
</feature>
<organism evidence="8 9">
    <name type="scientific">Capsicum baccatum</name>
    <name type="common">Peruvian pepper</name>
    <dbReference type="NCBI Taxonomy" id="33114"/>
    <lineage>
        <taxon>Eukaryota</taxon>
        <taxon>Viridiplantae</taxon>
        <taxon>Streptophyta</taxon>
        <taxon>Embryophyta</taxon>
        <taxon>Tracheophyta</taxon>
        <taxon>Spermatophyta</taxon>
        <taxon>Magnoliopsida</taxon>
        <taxon>eudicotyledons</taxon>
        <taxon>Gunneridae</taxon>
        <taxon>Pentapetalae</taxon>
        <taxon>asterids</taxon>
        <taxon>lamiids</taxon>
        <taxon>Solanales</taxon>
        <taxon>Solanaceae</taxon>
        <taxon>Solanoideae</taxon>
        <taxon>Capsiceae</taxon>
        <taxon>Capsicum</taxon>
    </lineage>
</organism>
<evidence type="ECO:0000259" key="7">
    <source>
        <dbReference type="PROSITE" id="PS50115"/>
    </source>
</evidence>
<evidence type="ECO:0000256" key="3">
    <source>
        <dbReference type="ARBA" id="ARBA00022771"/>
    </source>
</evidence>
<protein>
    <submittedName>
        <fullName evidence="8">ADP-ribosylation factor GTPase-activating protein AGD5</fullName>
    </submittedName>
</protein>
<evidence type="ECO:0000256" key="1">
    <source>
        <dbReference type="ARBA" id="ARBA00022468"/>
    </source>
</evidence>
<dbReference type="Gene3D" id="1.10.220.150">
    <property type="entry name" value="Arf GTPase activating protein"/>
    <property type="match status" value="1"/>
</dbReference>
<dbReference type="GO" id="GO:0005096">
    <property type="term" value="F:GTPase activator activity"/>
    <property type="evidence" value="ECO:0007669"/>
    <property type="project" value="UniProtKB-KW"/>
</dbReference>
<dbReference type="AlphaFoldDB" id="A0A2G2WVY3"/>
<dbReference type="PROSITE" id="PS50115">
    <property type="entry name" value="ARFGAP"/>
    <property type="match status" value="1"/>
</dbReference>
<dbReference type="InterPro" id="IPR001164">
    <property type="entry name" value="ArfGAP_dom"/>
</dbReference>
<gene>
    <name evidence="8" type="ORF">CQW23_09151</name>
</gene>
<feature type="region of interest" description="Disordered" evidence="6">
    <location>
        <begin position="121"/>
        <end position="166"/>
    </location>
</feature>
<dbReference type="Pfam" id="PF01412">
    <property type="entry name" value="ArfGap"/>
    <property type="match status" value="1"/>
</dbReference>
<dbReference type="PANTHER" id="PTHR46419">
    <property type="entry name" value="ADP-RIBOSYLATION FACTOR GTPASE-ACTIVATING PROTEIN AGD5"/>
    <property type="match status" value="1"/>
</dbReference>
<reference evidence="8 9" key="1">
    <citation type="journal article" date="2017" name="Genome Biol.">
        <title>New reference genome sequences of hot pepper reveal the massive evolution of plant disease-resistance genes by retroduplication.</title>
        <authorList>
            <person name="Kim S."/>
            <person name="Park J."/>
            <person name="Yeom S.I."/>
            <person name="Kim Y.M."/>
            <person name="Seo E."/>
            <person name="Kim K.T."/>
            <person name="Kim M.S."/>
            <person name="Lee J.M."/>
            <person name="Cheong K."/>
            <person name="Shin H.S."/>
            <person name="Kim S.B."/>
            <person name="Han K."/>
            <person name="Lee J."/>
            <person name="Park M."/>
            <person name="Lee H.A."/>
            <person name="Lee H.Y."/>
            <person name="Lee Y."/>
            <person name="Oh S."/>
            <person name="Lee J.H."/>
            <person name="Choi E."/>
            <person name="Choi E."/>
            <person name="Lee S.E."/>
            <person name="Jeon J."/>
            <person name="Kim H."/>
            <person name="Choi G."/>
            <person name="Song H."/>
            <person name="Lee J."/>
            <person name="Lee S.C."/>
            <person name="Kwon J.K."/>
            <person name="Lee H.Y."/>
            <person name="Koo N."/>
            <person name="Hong Y."/>
            <person name="Kim R.W."/>
            <person name="Kang W.H."/>
            <person name="Huh J.H."/>
            <person name="Kang B.C."/>
            <person name="Yang T.J."/>
            <person name="Lee Y.H."/>
            <person name="Bennetzen J.L."/>
            <person name="Choi D."/>
        </authorList>
    </citation>
    <scope>NUCLEOTIDE SEQUENCE [LARGE SCALE GENOMIC DNA]</scope>
    <source>
        <strain evidence="9">cv. PBC81</strain>
    </source>
</reference>
<dbReference type="SMART" id="SM00105">
    <property type="entry name" value="ArfGap"/>
    <property type="match status" value="1"/>
</dbReference>
<keyword evidence="3 5" id="KW-0863">Zinc-finger</keyword>
<dbReference type="GO" id="GO:0008270">
    <property type="term" value="F:zinc ion binding"/>
    <property type="evidence" value="ECO:0007669"/>
    <property type="project" value="UniProtKB-KW"/>
</dbReference>
<feature type="region of interest" description="Disordered" evidence="6">
    <location>
        <begin position="178"/>
        <end position="226"/>
    </location>
</feature>
<feature type="region of interest" description="Disordered" evidence="6">
    <location>
        <begin position="495"/>
        <end position="544"/>
    </location>
</feature>
<feature type="region of interest" description="Disordered" evidence="6">
    <location>
        <begin position="326"/>
        <end position="345"/>
    </location>
</feature>
<keyword evidence="4" id="KW-0862">Zinc</keyword>
<dbReference type="Proteomes" id="UP000224567">
    <property type="component" value="Unassembled WGS sequence"/>
</dbReference>
<proteinExistence type="predicted"/>
<dbReference type="OrthoDB" id="10266696at2759"/>
<dbReference type="CDD" id="cd08204">
    <property type="entry name" value="ArfGap"/>
    <property type="match status" value="1"/>
</dbReference>
<evidence type="ECO:0000313" key="9">
    <source>
        <dbReference type="Proteomes" id="UP000224567"/>
    </source>
</evidence>
<name>A0A2G2WVY3_CAPBA</name>
<accession>A0A2G2WVY3</accession>
<dbReference type="EMBL" id="MLFT02000004">
    <property type="protein sequence ID" value="PHT49404.1"/>
    <property type="molecule type" value="Genomic_DNA"/>
</dbReference>
<evidence type="ECO:0000256" key="4">
    <source>
        <dbReference type="ARBA" id="ARBA00022833"/>
    </source>
</evidence>
<dbReference type="InterPro" id="IPR038508">
    <property type="entry name" value="ArfGAP_dom_sf"/>
</dbReference>
<feature type="domain" description="Arf-GAP" evidence="7">
    <location>
        <begin position="11"/>
        <end position="125"/>
    </location>
</feature>
<feature type="compositionally biased region" description="Basic and acidic residues" evidence="6">
    <location>
        <begin position="157"/>
        <end position="166"/>
    </location>
</feature>
<reference evidence="9" key="2">
    <citation type="journal article" date="2017" name="J. Anim. Genet.">
        <title>Multiple reference genome sequences of hot pepper reveal the massive evolution of plant disease resistance genes by retroduplication.</title>
        <authorList>
            <person name="Kim S."/>
            <person name="Park J."/>
            <person name="Yeom S.-I."/>
            <person name="Kim Y.-M."/>
            <person name="Seo E."/>
            <person name="Kim K.-T."/>
            <person name="Kim M.-S."/>
            <person name="Lee J.M."/>
            <person name="Cheong K."/>
            <person name="Shin H.-S."/>
            <person name="Kim S.-B."/>
            <person name="Han K."/>
            <person name="Lee J."/>
            <person name="Park M."/>
            <person name="Lee H.-A."/>
            <person name="Lee H.-Y."/>
            <person name="Lee Y."/>
            <person name="Oh S."/>
            <person name="Lee J.H."/>
            <person name="Choi E."/>
            <person name="Choi E."/>
            <person name="Lee S.E."/>
            <person name="Jeon J."/>
            <person name="Kim H."/>
            <person name="Choi G."/>
            <person name="Song H."/>
            <person name="Lee J."/>
            <person name="Lee S.-C."/>
            <person name="Kwon J.-K."/>
            <person name="Lee H.-Y."/>
            <person name="Koo N."/>
            <person name="Hong Y."/>
            <person name="Kim R.W."/>
            <person name="Kang W.-H."/>
            <person name="Huh J.H."/>
            <person name="Kang B.-C."/>
            <person name="Yang T.-J."/>
            <person name="Lee Y.-H."/>
            <person name="Bennetzen J.L."/>
            <person name="Choi D."/>
        </authorList>
    </citation>
    <scope>NUCLEOTIDE SEQUENCE [LARGE SCALE GENOMIC DNA]</scope>
    <source>
        <strain evidence="9">cv. PBC81</strain>
    </source>
</reference>
<keyword evidence="1" id="KW-0343">GTPase activation</keyword>
<dbReference type="PANTHER" id="PTHR46419:SF5">
    <property type="entry name" value="ADP-RIBOSYLATION FACTOR GTPASE-ACTIVATING PROTEIN AGD5 ISOFORM X1-RELATED"/>
    <property type="match status" value="1"/>
</dbReference>
<keyword evidence="2" id="KW-0479">Metal-binding</keyword>
<evidence type="ECO:0000256" key="2">
    <source>
        <dbReference type="ARBA" id="ARBA00022723"/>
    </source>
</evidence>
<evidence type="ECO:0000256" key="5">
    <source>
        <dbReference type="PROSITE-ProRule" id="PRU00288"/>
    </source>
</evidence>
<keyword evidence="9" id="KW-1185">Reference proteome</keyword>
<dbReference type="InterPro" id="IPR037278">
    <property type="entry name" value="ARFGAP/RecO"/>
</dbReference>
<dbReference type="InterPro" id="IPR044520">
    <property type="entry name" value="ARF_GAP_AGD5/15"/>
</dbReference>
<evidence type="ECO:0000256" key="6">
    <source>
        <dbReference type="SAM" id="MobiDB-lite"/>
    </source>
</evidence>
<dbReference type="FunFam" id="1.10.220.150:FF:000009">
    <property type="entry name" value="stromal membrane-associated protein 1 isoform X1"/>
    <property type="match status" value="1"/>
</dbReference>
<dbReference type="SUPFAM" id="SSF57863">
    <property type="entry name" value="ArfGap/RecO-like zinc finger"/>
    <property type="match status" value="1"/>
</dbReference>
<comment type="caution">
    <text evidence="8">The sequence shown here is derived from an EMBL/GenBank/DDBJ whole genome shotgun (WGS) entry which is preliminary data.</text>
</comment>
<sequence length="544" mass="59237">MRSLVNDGEFKHILEGLIKLPENRECADCKARGPRWASVNLGIFICLHCSGVHRSLGVHISKVRSATLDTWLPDQIAFIQTMGNLKSNSYWEAELPTKSDRVGIENFIRAKYVEKKWIPRNGSVKSSPGARGECNSATKPGTDRAAPYVKRNMSFSPDRKSTQLPDADRLTLALRNRSPKQAAPDPKPEVVQHAKPVASAEEAKRKANVSPDPRQSVVQKVEPSIPQVAKAKPETAIINHAANVSKIHAEATKENGSVSKMHSVGGPQPAEPKAVIQQNASSAAIENKNKFDAGIEELIKDFHWNTQPVSANPLNSVKNEPRVECPTSVHQLQQGSPPPHQPPLVPSTMKHFSGSQTAYQSSNGNQLFSQNRGSIGGQVHGTKQMGGIQYLHASMSPAYAAMNPSMFSAVPIAPMHATTSTGAIRPLSIATLQSPHTKVQYSDDDRSRPLISAESKMCEYVTEPEMFDVVNEQHSDNQSLSAESKMCEHLTESVEAKGKIVAGSKSKRTRNTRDHVEEDNGGSSRAAHETLQQDGHVAKSEPGK</sequence>